<evidence type="ECO:0000313" key="2">
    <source>
        <dbReference type="Proteomes" id="UP000016928"/>
    </source>
</evidence>
<organism evidence="1 2">
    <name type="scientific">Fusarium oxysporum f. sp. cubense (strain race 1)</name>
    <name type="common">Panama disease fungus</name>
    <dbReference type="NCBI Taxonomy" id="1229664"/>
    <lineage>
        <taxon>Eukaryota</taxon>
        <taxon>Fungi</taxon>
        <taxon>Dikarya</taxon>
        <taxon>Ascomycota</taxon>
        <taxon>Pezizomycotina</taxon>
        <taxon>Sordariomycetes</taxon>
        <taxon>Hypocreomycetidae</taxon>
        <taxon>Hypocreales</taxon>
        <taxon>Nectriaceae</taxon>
        <taxon>Fusarium</taxon>
        <taxon>Fusarium oxysporum species complex</taxon>
    </lineage>
</organism>
<reference evidence="2" key="2">
    <citation type="journal article" date="2014" name="PLoS ONE">
        <title>Genome and Transcriptome Analysis of the Fungal Pathogen Fusarium oxysporum f. sp. cubense Causing Banana Vascular Wilt Disease.</title>
        <authorList>
            <person name="Guo L."/>
            <person name="Han L."/>
            <person name="Yang L."/>
            <person name="Zeng H."/>
            <person name="Fan D."/>
            <person name="Zhu Y."/>
            <person name="Feng Y."/>
            <person name="Wang G."/>
            <person name="Peng C."/>
            <person name="Jiang X."/>
            <person name="Zhou D."/>
            <person name="Ni P."/>
            <person name="Liang C."/>
            <person name="Liu L."/>
            <person name="Wang J."/>
            <person name="Mao C."/>
            <person name="Fang X."/>
            <person name="Peng M."/>
            <person name="Huang J."/>
        </authorList>
    </citation>
    <scope>NUCLEOTIDE SEQUENCE [LARGE SCALE GENOMIC DNA]</scope>
    <source>
        <strain evidence="2">race 1</strain>
    </source>
</reference>
<gene>
    <name evidence="1" type="ORF">FOC1_g10009164</name>
</gene>
<proteinExistence type="predicted"/>
<name>N4TKS9_FUSC1</name>
<dbReference type="HOGENOM" id="CLU_2454778_0_0_1"/>
<dbReference type="AlphaFoldDB" id="N4TKS9"/>
<evidence type="ECO:0000313" key="1">
    <source>
        <dbReference type="EMBL" id="ENH63269.1"/>
    </source>
</evidence>
<dbReference type="EMBL" id="KB731255">
    <property type="protein sequence ID" value="ENH63269.1"/>
    <property type="molecule type" value="Genomic_DNA"/>
</dbReference>
<sequence>MGGGPISPSSKPIPNAPLTLRRATIDSDGSIPGRHCFRDRTLQVPTCQELKISRGTSMGLKWLNQVLCIASCLAVVISRGFLAWLSVED</sequence>
<dbReference type="Proteomes" id="UP000016928">
    <property type="component" value="Unassembled WGS sequence"/>
</dbReference>
<accession>N4TKS9</accession>
<dbReference type="VEuPathDB" id="FungiDB:FOC1_g10009164"/>
<reference evidence="2" key="1">
    <citation type="submission" date="2012-09" db="EMBL/GenBank/DDBJ databases">
        <title>Genome sequencing and comparative transcriptomics of race 1 and race 4 of banana pathogen: Fusarium oxysporum f. sp. cubense.</title>
        <authorList>
            <person name="Fang X."/>
            <person name="Huang J."/>
        </authorList>
    </citation>
    <scope>NUCLEOTIDE SEQUENCE [LARGE SCALE GENOMIC DNA]</scope>
    <source>
        <strain evidence="2">race 1</strain>
    </source>
</reference>
<protein>
    <submittedName>
        <fullName evidence="1">Uncharacterized protein</fullName>
    </submittedName>
</protein>